<name>A0ABN7AFB0_9HEMI</name>
<proteinExistence type="predicted"/>
<gene>
    <name evidence="2" type="ORF">NTJ_01779</name>
</gene>
<reference evidence="2 3" key="1">
    <citation type="submission" date="2023-09" db="EMBL/GenBank/DDBJ databases">
        <title>Nesidiocoris tenuis whole genome shotgun sequence.</title>
        <authorList>
            <person name="Shibata T."/>
            <person name="Shimoda M."/>
            <person name="Kobayashi T."/>
            <person name="Uehara T."/>
        </authorList>
    </citation>
    <scope>NUCLEOTIDE SEQUENCE [LARGE SCALE GENOMIC DNA]</scope>
    <source>
        <strain evidence="2 3">Japan</strain>
    </source>
</reference>
<feature type="compositionally biased region" description="Basic and acidic residues" evidence="1">
    <location>
        <begin position="19"/>
        <end position="53"/>
    </location>
</feature>
<protein>
    <submittedName>
        <fullName evidence="2">Uncharacterized protein</fullName>
    </submittedName>
</protein>
<keyword evidence="3" id="KW-1185">Reference proteome</keyword>
<evidence type="ECO:0000313" key="2">
    <source>
        <dbReference type="EMBL" id="BES88972.1"/>
    </source>
</evidence>
<dbReference type="Proteomes" id="UP001307889">
    <property type="component" value="Chromosome 1"/>
</dbReference>
<accession>A0ABN7AFB0</accession>
<evidence type="ECO:0000313" key="3">
    <source>
        <dbReference type="Proteomes" id="UP001307889"/>
    </source>
</evidence>
<feature type="region of interest" description="Disordered" evidence="1">
    <location>
        <begin position="1"/>
        <end position="96"/>
    </location>
</feature>
<organism evidence="2 3">
    <name type="scientific">Nesidiocoris tenuis</name>
    <dbReference type="NCBI Taxonomy" id="355587"/>
    <lineage>
        <taxon>Eukaryota</taxon>
        <taxon>Metazoa</taxon>
        <taxon>Ecdysozoa</taxon>
        <taxon>Arthropoda</taxon>
        <taxon>Hexapoda</taxon>
        <taxon>Insecta</taxon>
        <taxon>Pterygota</taxon>
        <taxon>Neoptera</taxon>
        <taxon>Paraneoptera</taxon>
        <taxon>Hemiptera</taxon>
        <taxon>Heteroptera</taxon>
        <taxon>Panheteroptera</taxon>
        <taxon>Cimicomorpha</taxon>
        <taxon>Miridae</taxon>
        <taxon>Dicyphina</taxon>
        <taxon>Nesidiocoris</taxon>
    </lineage>
</organism>
<evidence type="ECO:0000256" key="1">
    <source>
        <dbReference type="SAM" id="MobiDB-lite"/>
    </source>
</evidence>
<dbReference type="EMBL" id="AP028909">
    <property type="protein sequence ID" value="BES88972.1"/>
    <property type="molecule type" value="Genomic_DNA"/>
</dbReference>
<feature type="compositionally biased region" description="Basic and acidic residues" evidence="1">
    <location>
        <begin position="75"/>
        <end position="86"/>
    </location>
</feature>
<sequence>MHNAIIRTSNHRNHILYGKHAETRSRKRPRETTDVTQTDERYGGRHGTEDSRSGVRYLRRGGGRSFSMRVQQRRQTVDGHACEREGTSSSWPPPLQAKPAASVWTSAYAYVRYSYLHVVRAV</sequence>